<dbReference type="GO" id="GO:0004222">
    <property type="term" value="F:metalloendopeptidase activity"/>
    <property type="evidence" value="ECO:0007669"/>
    <property type="project" value="InterPro"/>
</dbReference>
<dbReference type="InterPro" id="IPR001567">
    <property type="entry name" value="Pept_M3A_M3B_dom"/>
</dbReference>
<dbReference type="SUPFAM" id="SSF55486">
    <property type="entry name" value="Metalloproteases ('zincins'), catalytic domain"/>
    <property type="match status" value="1"/>
</dbReference>
<feature type="domain" description="Peptidase M3A/M3B catalytic" evidence="7">
    <location>
        <begin position="164"/>
        <end position="562"/>
    </location>
</feature>
<keyword evidence="3 6" id="KW-0378">Hydrolase</keyword>
<evidence type="ECO:0000256" key="4">
    <source>
        <dbReference type="ARBA" id="ARBA00022833"/>
    </source>
</evidence>
<comment type="cofactor">
    <cofactor evidence="6">
        <name>Zn(2+)</name>
        <dbReference type="ChEBI" id="CHEBI:29105"/>
    </cofactor>
    <text evidence="6">Binds 1 zinc ion.</text>
</comment>
<dbReference type="NCBIfam" id="TIGR02289">
    <property type="entry name" value="M3_not_pepF"/>
    <property type="match status" value="1"/>
</dbReference>
<dbReference type="Pfam" id="PF01432">
    <property type="entry name" value="Peptidase_M3"/>
    <property type="match status" value="1"/>
</dbReference>
<dbReference type="Proteomes" id="UP000228921">
    <property type="component" value="Unassembled WGS sequence"/>
</dbReference>
<name>A0A2M8P470_9CHLR</name>
<keyword evidence="4 6" id="KW-0862">Zinc</keyword>
<reference evidence="8 9" key="1">
    <citation type="submission" date="2017-11" db="EMBL/GenBank/DDBJ databases">
        <title>Evolution of Phototrophy in the Chloroflexi Phylum Driven by Horizontal Gene Transfer.</title>
        <authorList>
            <person name="Ward L.M."/>
            <person name="Hemp J."/>
            <person name="Shih P.M."/>
            <person name="Mcglynn S.E."/>
            <person name="Fischer W."/>
        </authorList>
    </citation>
    <scope>NUCLEOTIDE SEQUENCE [LARGE SCALE GENOMIC DNA]</scope>
    <source>
        <strain evidence="8">CP2_2F</strain>
    </source>
</reference>
<protein>
    <submittedName>
        <fullName evidence="8">M3 family oligoendopeptidase</fullName>
    </submittedName>
</protein>
<evidence type="ECO:0000313" key="9">
    <source>
        <dbReference type="Proteomes" id="UP000228921"/>
    </source>
</evidence>
<evidence type="ECO:0000256" key="2">
    <source>
        <dbReference type="ARBA" id="ARBA00022723"/>
    </source>
</evidence>
<dbReference type="GO" id="GO:0006508">
    <property type="term" value="P:proteolysis"/>
    <property type="evidence" value="ECO:0007669"/>
    <property type="project" value="UniProtKB-KW"/>
</dbReference>
<evidence type="ECO:0000256" key="1">
    <source>
        <dbReference type="ARBA" id="ARBA00022670"/>
    </source>
</evidence>
<dbReference type="GO" id="GO:0046872">
    <property type="term" value="F:metal ion binding"/>
    <property type="evidence" value="ECO:0007669"/>
    <property type="project" value="UniProtKB-UniRule"/>
</dbReference>
<dbReference type="PANTHER" id="PTHR11804">
    <property type="entry name" value="PROTEASE M3 THIMET OLIGOPEPTIDASE-RELATED"/>
    <property type="match status" value="1"/>
</dbReference>
<dbReference type="AlphaFoldDB" id="A0A2M8P470"/>
<dbReference type="Gene3D" id="1.10.1370.30">
    <property type="match status" value="1"/>
</dbReference>
<evidence type="ECO:0000256" key="5">
    <source>
        <dbReference type="ARBA" id="ARBA00023049"/>
    </source>
</evidence>
<evidence type="ECO:0000256" key="6">
    <source>
        <dbReference type="RuleBase" id="RU003435"/>
    </source>
</evidence>
<evidence type="ECO:0000313" key="8">
    <source>
        <dbReference type="EMBL" id="PJF32348.1"/>
    </source>
</evidence>
<comment type="caution">
    <text evidence="8">The sequence shown here is derived from an EMBL/GenBank/DDBJ whole genome shotgun (WGS) entry which is preliminary data.</text>
</comment>
<organism evidence="8 9">
    <name type="scientific">Candidatus Thermofonsia Clade 1 bacterium</name>
    <dbReference type="NCBI Taxonomy" id="2364210"/>
    <lineage>
        <taxon>Bacteria</taxon>
        <taxon>Bacillati</taxon>
        <taxon>Chloroflexota</taxon>
        <taxon>Candidatus Thermofontia</taxon>
        <taxon>Candidatus Thermofonsia Clade 1</taxon>
    </lineage>
</organism>
<keyword evidence="5 6" id="KW-0482">Metalloprotease</keyword>
<dbReference type="PANTHER" id="PTHR11804:SF48">
    <property type="entry name" value="PUTATIVE-RELATED"/>
    <property type="match status" value="1"/>
</dbReference>
<keyword evidence="2 6" id="KW-0479">Metal-binding</keyword>
<dbReference type="CDD" id="cd09606">
    <property type="entry name" value="M3B_PepF"/>
    <property type="match status" value="1"/>
</dbReference>
<accession>A0A2M8P470</accession>
<evidence type="ECO:0000256" key="3">
    <source>
        <dbReference type="ARBA" id="ARBA00022801"/>
    </source>
</evidence>
<sequence>MFENLPKSALEAMDWRMEHYQPYFQTLYETELTAENVAAWLKGWTQLGDLIMEVFSRLAVANSQNTADPEAERRYLSYVESMLPPLQMANNLLQRKLVESGLQPEGFEVPLRNMRVELEIFREANLPLFVEEQKLGTEYDKIIGAQTVTWEGEEIPLAKLQTVAQNPDRSVRERAWRLAHERYLADREALNALWVKFLNVRQQIAANAGFSTYLEYRWKAAGRFDYTPQDCLNFHAAIEEVVVPAMVRLLERQRRALGVETLRPWDMNIDPTHPMQLSVDPHPRPALKPYQSIEELEARTEAIFHSVDPTLGEYFATMRREGLLDLENRPNKAPGGYCTAFPVAKRPFIFMNAVGLHDDVQTLLHEAGHAFHVFESAPLPYLQQRETPIEFAEIASMGMELLAAPYLSADQGGYYSPADAARARLEHLQNMITFWAYMAVVDAFQHWVYTNIEAAKDPAACDAQWSALWDRFIQGVDWSGLDDFKATGWHRKLHIFRIPFYYVEYGLAQLGAAQVWRGALSDQSSAVARYRQALALGGSAPLPQLYQTAGARFAFDAATLREAVALIEQTIEQLSAVH</sequence>
<dbReference type="InterPro" id="IPR045090">
    <property type="entry name" value="Pept_M3A_M3B"/>
</dbReference>
<dbReference type="InterPro" id="IPR011976">
    <property type="entry name" value="Pept_M3B_oligopep-rel"/>
</dbReference>
<proteinExistence type="inferred from homology"/>
<keyword evidence="1 6" id="KW-0645">Protease</keyword>
<dbReference type="EMBL" id="PGTK01000001">
    <property type="protein sequence ID" value="PJF32348.1"/>
    <property type="molecule type" value="Genomic_DNA"/>
</dbReference>
<gene>
    <name evidence="8" type="ORF">CUN51_01585</name>
</gene>
<comment type="similarity">
    <text evidence="6">Belongs to the peptidase M3 family.</text>
</comment>
<evidence type="ECO:0000259" key="7">
    <source>
        <dbReference type="Pfam" id="PF01432"/>
    </source>
</evidence>
<dbReference type="GO" id="GO:0006518">
    <property type="term" value="P:peptide metabolic process"/>
    <property type="evidence" value="ECO:0007669"/>
    <property type="project" value="TreeGrafter"/>
</dbReference>